<reference evidence="2 3" key="1">
    <citation type="submission" date="2018-07" db="EMBL/GenBank/DDBJ databases">
        <title>The complete nuclear genome of the prasinophyte Chloropicon primus (CCMP1205).</title>
        <authorList>
            <person name="Pombert J.-F."/>
            <person name="Otis C."/>
            <person name="Turmel M."/>
            <person name="Lemieux C."/>
        </authorList>
    </citation>
    <scope>NUCLEOTIDE SEQUENCE [LARGE SCALE GENOMIC DNA]</scope>
    <source>
        <strain evidence="2 3">CCMP1205</strain>
    </source>
</reference>
<dbReference type="InterPro" id="IPR007263">
    <property type="entry name" value="DCC1-like"/>
</dbReference>
<keyword evidence="3" id="KW-1185">Reference proteome</keyword>
<dbReference type="GO" id="GO:0015035">
    <property type="term" value="F:protein-disulfide reductase activity"/>
    <property type="evidence" value="ECO:0007669"/>
    <property type="project" value="InterPro"/>
</dbReference>
<dbReference type="Proteomes" id="UP000316726">
    <property type="component" value="Chromosome 6"/>
</dbReference>
<gene>
    <name evidence="2" type="ORF">A3770_06p41290</name>
</gene>
<dbReference type="Pfam" id="PF04134">
    <property type="entry name" value="DCC1-like"/>
    <property type="match status" value="1"/>
</dbReference>
<dbReference type="AlphaFoldDB" id="A0A5B8MMU9"/>
<dbReference type="STRING" id="1764295.A0A5B8MMU9"/>
<name>A0A5B8MMU9_9CHLO</name>
<accession>A0A5B8MMU9</accession>
<dbReference type="EMBL" id="CP031039">
    <property type="protein sequence ID" value="QDZ21611.1"/>
    <property type="molecule type" value="Genomic_DNA"/>
</dbReference>
<feature type="region of interest" description="Disordered" evidence="1">
    <location>
        <begin position="18"/>
        <end position="41"/>
    </location>
</feature>
<dbReference type="OrthoDB" id="410458at2759"/>
<dbReference type="PANTHER" id="PTHR33639:SF2">
    <property type="entry name" value="DUF393 DOMAIN-CONTAINING PROTEIN"/>
    <property type="match status" value="1"/>
</dbReference>
<organism evidence="2 3">
    <name type="scientific">Chloropicon primus</name>
    <dbReference type="NCBI Taxonomy" id="1764295"/>
    <lineage>
        <taxon>Eukaryota</taxon>
        <taxon>Viridiplantae</taxon>
        <taxon>Chlorophyta</taxon>
        <taxon>Chloropicophyceae</taxon>
        <taxon>Chloropicales</taxon>
        <taxon>Chloropicaceae</taxon>
        <taxon>Chloropicon</taxon>
    </lineage>
</organism>
<proteinExistence type="predicted"/>
<evidence type="ECO:0000256" key="1">
    <source>
        <dbReference type="SAM" id="MobiDB-lite"/>
    </source>
</evidence>
<evidence type="ECO:0000313" key="3">
    <source>
        <dbReference type="Proteomes" id="UP000316726"/>
    </source>
</evidence>
<dbReference type="PANTHER" id="PTHR33639">
    <property type="entry name" value="THIOL-DISULFIDE OXIDOREDUCTASE DCC"/>
    <property type="match status" value="1"/>
</dbReference>
<dbReference type="InterPro" id="IPR052927">
    <property type="entry name" value="DCC_oxidoreductase"/>
</dbReference>
<evidence type="ECO:0000313" key="2">
    <source>
        <dbReference type="EMBL" id="QDZ21611.1"/>
    </source>
</evidence>
<sequence length="190" mass="21336">MTTATKEGRWTRLFWRGGANGAGEHPARVATPSASSSSREAETLLTEEMPGSSYFQEDDRPVVLFDGICNMCNGGVNFVLDWDTSGKLRMAALQSEAGKSLLLRSGRRTDDVSSIVLVEKDKFAIKSEAVLRIAEFLDVPFPLLAQFFLPLPLFIRDTVYDQIAANRYFFFGKSSECRLRDDTFQDRFIE</sequence>
<protein>
    <submittedName>
        <fullName evidence="2">DUF393 domain-containing protein</fullName>
    </submittedName>
</protein>